<organism evidence="1 2">
    <name type="scientific">Fonsecaea erecta</name>
    <dbReference type="NCBI Taxonomy" id="1367422"/>
    <lineage>
        <taxon>Eukaryota</taxon>
        <taxon>Fungi</taxon>
        <taxon>Dikarya</taxon>
        <taxon>Ascomycota</taxon>
        <taxon>Pezizomycotina</taxon>
        <taxon>Eurotiomycetes</taxon>
        <taxon>Chaetothyriomycetidae</taxon>
        <taxon>Chaetothyriales</taxon>
        <taxon>Herpotrichiellaceae</taxon>
        <taxon>Fonsecaea</taxon>
    </lineage>
</organism>
<dbReference type="AlphaFoldDB" id="A0A178Z3Q2"/>
<dbReference type="EMBL" id="LVYI01000015">
    <property type="protein sequence ID" value="OAP54171.1"/>
    <property type="molecule type" value="Genomic_DNA"/>
</dbReference>
<dbReference type="GeneID" id="30015874"/>
<evidence type="ECO:0000313" key="2">
    <source>
        <dbReference type="Proteomes" id="UP000078343"/>
    </source>
</evidence>
<name>A0A178Z3Q2_9EURO</name>
<comment type="caution">
    <text evidence="1">The sequence shown here is derived from an EMBL/GenBank/DDBJ whole genome shotgun (WGS) entry which is preliminary data.</text>
</comment>
<evidence type="ECO:0000313" key="1">
    <source>
        <dbReference type="EMBL" id="OAP54171.1"/>
    </source>
</evidence>
<protein>
    <submittedName>
        <fullName evidence="1">Uncharacterized protein</fullName>
    </submittedName>
</protein>
<keyword evidence="2" id="KW-1185">Reference proteome</keyword>
<dbReference type="RefSeq" id="XP_018687538.1">
    <property type="nucleotide sequence ID" value="XM_018843211.1"/>
</dbReference>
<proteinExistence type="predicted"/>
<dbReference type="Proteomes" id="UP000078343">
    <property type="component" value="Unassembled WGS sequence"/>
</dbReference>
<reference evidence="1 2" key="1">
    <citation type="submission" date="2016-04" db="EMBL/GenBank/DDBJ databases">
        <title>Draft genome of Fonsecaea erecta CBS 125763.</title>
        <authorList>
            <person name="Weiss V.A."/>
            <person name="Vicente V.A."/>
            <person name="Raittz R.T."/>
            <person name="Moreno L.F."/>
            <person name="De Souza E.M."/>
            <person name="Pedrosa F.O."/>
            <person name="Steffens M.B."/>
            <person name="Faoro H."/>
            <person name="Tadra-Sfeir M.Z."/>
            <person name="Najafzadeh M.J."/>
            <person name="Felipe M.S."/>
            <person name="Teixeira M."/>
            <person name="Sun J."/>
            <person name="Xi L."/>
            <person name="Gomes R."/>
            <person name="De Azevedo C.M."/>
            <person name="Salgado C.G."/>
            <person name="Da Silva M.B."/>
            <person name="Nascimento M.F."/>
            <person name="Queiroz-Telles F."/>
            <person name="Attili D.S."/>
            <person name="Gorbushina A."/>
        </authorList>
    </citation>
    <scope>NUCLEOTIDE SEQUENCE [LARGE SCALE GENOMIC DNA]</scope>
    <source>
        <strain evidence="1 2">CBS 125763</strain>
    </source>
</reference>
<gene>
    <name evidence="1" type="ORF">AYL99_11706</name>
</gene>
<sequence>MAGPRSGIFTINLSFSHLLDVPARPVVSNEDAGTLLLLVQLQLSNEAAREVGIPPARGPSGPEWPAAQVTTAGQPIEIYALRAPQTLLTSLSLRNGRSRWLPSRVLMRGSKVPRVAVDRRVLEADPAEAAVAREVGPEK</sequence>
<accession>A0A178Z3Q2</accession>